<accession>A0A6A3CG20</accession>
<feature type="compositionally biased region" description="Low complexity" evidence="1">
    <location>
        <begin position="68"/>
        <end position="81"/>
    </location>
</feature>
<name>A0A6A3CG20_HIBSY</name>
<feature type="compositionally biased region" description="Low complexity" evidence="1">
    <location>
        <begin position="97"/>
        <end position="112"/>
    </location>
</feature>
<evidence type="ECO:0000313" key="2">
    <source>
        <dbReference type="EMBL" id="KAE8726089.1"/>
    </source>
</evidence>
<proteinExistence type="predicted"/>
<dbReference type="Proteomes" id="UP000436088">
    <property type="component" value="Unassembled WGS sequence"/>
</dbReference>
<feature type="compositionally biased region" description="Basic and acidic residues" evidence="1">
    <location>
        <begin position="202"/>
        <end position="213"/>
    </location>
</feature>
<feature type="compositionally biased region" description="Polar residues" evidence="1">
    <location>
        <begin position="130"/>
        <end position="153"/>
    </location>
</feature>
<feature type="compositionally biased region" description="Polar residues" evidence="1">
    <location>
        <begin position="178"/>
        <end position="189"/>
    </location>
</feature>
<protein>
    <submittedName>
        <fullName evidence="2">Uncharacterized protein</fullName>
    </submittedName>
</protein>
<dbReference type="EMBL" id="VEPZ02000393">
    <property type="protein sequence ID" value="KAE8726089.1"/>
    <property type="molecule type" value="Genomic_DNA"/>
</dbReference>
<dbReference type="PANTHER" id="PTHR35507">
    <property type="entry name" value="OS09G0488600 PROTEIN"/>
    <property type="match status" value="1"/>
</dbReference>
<comment type="caution">
    <text evidence="2">The sequence shown here is derived from an EMBL/GenBank/DDBJ whole genome shotgun (WGS) entry which is preliminary data.</text>
</comment>
<evidence type="ECO:0000256" key="1">
    <source>
        <dbReference type="SAM" id="MobiDB-lite"/>
    </source>
</evidence>
<reference evidence="2" key="1">
    <citation type="submission" date="2019-09" db="EMBL/GenBank/DDBJ databases">
        <title>Draft genome information of white flower Hibiscus syriacus.</title>
        <authorList>
            <person name="Kim Y.-M."/>
        </authorList>
    </citation>
    <scope>NUCLEOTIDE SEQUENCE [LARGE SCALE GENOMIC DNA]</scope>
    <source>
        <strain evidence="2">YM2019G1</strain>
    </source>
</reference>
<evidence type="ECO:0000313" key="3">
    <source>
        <dbReference type="Proteomes" id="UP000436088"/>
    </source>
</evidence>
<organism evidence="2 3">
    <name type="scientific">Hibiscus syriacus</name>
    <name type="common">Rose of Sharon</name>
    <dbReference type="NCBI Taxonomy" id="106335"/>
    <lineage>
        <taxon>Eukaryota</taxon>
        <taxon>Viridiplantae</taxon>
        <taxon>Streptophyta</taxon>
        <taxon>Embryophyta</taxon>
        <taxon>Tracheophyta</taxon>
        <taxon>Spermatophyta</taxon>
        <taxon>Magnoliopsida</taxon>
        <taxon>eudicotyledons</taxon>
        <taxon>Gunneridae</taxon>
        <taxon>Pentapetalae</taxon>
        <taxon>rosids</taxon>
        <taxon>malvids</taxon>
        <taxon>Malvales</taxon>
        <taxon>Malvaceae</taxon>
        <taxon>Malvoideae</taxon>
        <taxon>Hibiscus</taxon>
    </lineage>
</organism>
<sequence length="213" mass="23742">MALSNKTEHEERCMSDLSDWASNVTSASEIQLNNLAIEQDIYNLKRECEEKDAIIKELNTSVQSSNVATLKASKSSSSTSSPNYWQIPPMLDNLLYDMDSTTSPSSSDLDSSQKNGPQTPLSKAEEVSFENGNSSLKGQQKSAPAKVSSSFMRQTDCHSMPEPVTPVREISMNHKSKPPSSRQRQVSTSRDSKRIKKQTRTVSKDFTSKKRWS</sequence>
<feature type="region of interest" description="Disordered" evidence="1">
    <location>
        <begin position="65"/>
        <end position="213"/>
    </location>
</feature>
<dbReference type="PANTHER" id="PTHR35507:SF1">
    <property type="entry name" value="TMF_TATA_BD DOMAIN-CONTAINING PROTEIN"/>
    <property type="match status" value="1"/>
</dbReference>
<gene>
    <name evidence="2" type="ORF">F3Y22_tig00007792pilonHSYRG00005</name>
</gene>
<dbReference type="AlphaFoldDB" id="A0A6A3CG20"/>
<keyword evidence="3" id="KW-1185">Reference proteome</keyword>